<dbReference type="RefSeq" id="WP_130506139.1">
    <property type="nucleotide sequence ID" value="NZ_SHLC01000001.1"/>
</dbReference>
<comment type="caution">
    <text evidence="2">The sequence shown here is derived from an EMBL/GenBank/DDBJ whole genome shotgun (WGS) entry which is preliminary data.</text>
</comment>
<dbReference type="SUPFAM" id="SSF159888">
    <property type="entry name" value="YdhG-like"/>
    <property type="match status" value="1"/>
</dbReference>
<dbReference type="EMBL" id="SHLC01000001">
    <property type="protein sequence ID" value="RZU65853.1"/>
    <property type="molecule type" value="Genomic_DNA"/>
</dbReference>
<dbReference type="OrthoDB" id="9811812at2"/>
<protein>
    <submittedName>
        <fullName evidence="2">Uncharacterized protein DUF1801</fullName>
    </submittedName>
</protein>
<reference evidence="2 3" key="1">
    <citation type="submission" date="2019-02" db="EMBL/GenBank/DDBJ databases">
        <title>Sequencing the genomes of 1000 actinobacteria strains.</title>
        <authorList>
            <person name="Klenk H.-P."/>
        </authorList>
    </citation>
    <scope>NUCLEOTIDE SEQUENCE [LARGE SCALE GENOMIC DNA]</scope>
    <source>
        <strain evidence="2 3">DSM 18319</strain>
    </source>
</reference>
<accession>A0A4Q8AP65</accession>
<evidence type="ECO:0000259" key="1">
    <source>
        <dbReference type="Pfam" id="PF08818"/>
    </source>
</evidence>
<dbReference type="Proteomes" id="UP000291483">
    <property type="component" value="Unassembled WGS sequence"/>
</dbReference>
<evidence type="ECO:0000313" key="2">
    <source>
        <dbReference type="EMBL" id="RZU65853.1"/>
    </source>
</evidence>
<dbReference type="Gene3D" id="3.90.1150.200">
    <property type="match status" value="1"/>
</dbReference>
<evidence type="ECO:0000313" key="3">
    <source>
        <dbReference type="Proteomes" id="UP000291483"/>
    </source>
</evidence>
<proteinExistence type="predicted"/>
<dbReference type="Pfam" id="PF08818">
    <property type="entry name" value="DUF1801"/>
    <property type="match status" value="1"/>
</dbReference>
<gene>
    <name evidence="2" type="ORF">EV379_2191</name>
</gene>
<name>A0A4Q8AP65_9MICO</name>
<sequence length="129" mass="14132">MSRAEVEHYLSALRHPLADVLAELCALIRASDPRIDETIKWNAPSFFISDHFATTGVAPTGGIRLVLHTGAKKRAAALVITIDGADGLLDWKGTDRAVVSFDSREQFDGCRERLSAVLAQWIAQTQSQE</sequence>
<dbReference type="InterPro" id="IPR014922">
    <property type="entry name" value="YdhG-like"/>
</dbReference>
<dbReference type="AlphaFoldDB" id="A0A4Q8AP65"/>
<keyword evidence="3" id="KW-1185">Reference proteome</keyword>
<organism evidence="2 3">
    <name type="scientific">Microterricola gilva</name>
    <dbReference type="NCBI Taxonomy" id="393267"/>
    <lineage>
        <taxon>Bacteria</taxon>
        <taxon>Bacillati</taxon>
        <taxon>Actinomycetota</taxon>
        <taxon>Actinomycetes</taxon>
        <taxon>Micrococcales</taxon>
        <taxon>Microbacteriaceae</taxon>
        <taxon>Microterricola</taxon>
    </lineage>
</organism>
<feature type="domain" description="YdhG-like" evidence="1">
    <location>
        <begin position="19"/>
        <end position="122"/>
    </location>
</feature>